<sequence>MRPFDEHTSLMNMGNWQTFLAHHAANQQQAGRWRHRAVRKSGDERIDFASNDYLGLSSDPRIIEAQQRGAQRHGAGSGASHLVTGHCDVHHELEEALARHTGRERALLFSTGYMANLGVLQALCDSDCLVFQDRLNHASLLDGARLANARSRRYHHANGDDLQRLLTRAAPGQRRLIVSDGVFSMDGDIAPLEALTSIAAHHHAWLMIDDAHGFGVLGEHGDGCVGQRYASDQVQVLVGTLGKALGTAGAFVAGDATLIDHLIQFARPYIYTTALPPGVASASLESLSICASEPERRRHLQHLIAHFRAAALTAGLPLMDSSTPIQPLLLGDEARVMRWSHQLAEQGLSVGAIRPPTVAAGQARLRITLSARHDVGSIERLVNALQHCQQGELQR</sequence>
<comment type="subunit">
    <text evidence="4 9">Homodimer.</text>
</comment>
<evidence type="ECO:0000256" key="6">
    <source>
        <dbReference type="ARBA" id="ARBA00022756"/>
    </source>
</evidence>
<dbReference type="NCBIfam" id="TIGR00858">
    <property type="entry name" value="bioF"/>
    <property type="match status" value="1"/>
</dbReference>
<dbReference type="InterPro" id="IPR050087">
    <property type="entry name" value="AON_synthase_class-II"/>
</dbReference>
<comment type="catalytic activity">
    <reaction evidence="8 9">
        <text>6-carboxyhexanoyl-[ACP] + L-alanine + H(+) = (8S)-8-amino-7-oxononanoate + holo-[ACP] + CO2</text>
        <dbReference type="Rhea" id="RHEA:42288"/>
        <dbReference type="Rhea" id="RHEA-COMP:9685"/>
        <dbReference type="Rhea" id="RHEA-COMP:9955"/>
        <dbReference type="ChEBI" id="CHEBI:15378"/>
        <dbReference type="ChEBI" id="CHEBI:16526"/>
        <dbReference type="ChEBI" id="CHEBI:57972"/>
        <dbReference type="ChEBI" id="CHEBI:64479"/>
        <dbReference type="ChEBI" id="CHEBI:78846"/>
        <dbReference type="ChEBI" id="CHEBI:149468"/>
        <dbReference type="EC" id="2.3.1.47"/>
    </reaction>
</comment>
<feature type="modified residue" description="N6-(pyridoxal phosphate)lysine" evidence="9 10">
    <location>
        <position position="243"/>
    </location>
</feature>
<dbReference type="Proteomes" id="UP000019113">
    <property type="component" value="Unassembled WGS sequence"/>
</dbReference>
<evidence type="ECO:0000256" key="10">
    <source>
        <dbReference type="PIRSR" id="PIRSR604723-51"/>
    </source>
</evidence>
<protein>
    <recommendedName>
        <fullName evidence="9">8-amino-7-oxononanoate synthase</fullName>
        <shortName evidence="9">AONS</shortName>
        <ecNumber evidence="9">2.3.1.47</ecNumber>
    </recommendedName>
    <alternativeName>
        <fullName evidence="9">7-keto-8-amino-pelargonic acid synthase</fullName>
        <shortName evidence="9">7-KAP synthase</shortName>
        <shortName evidence="9">KAPA synthase</shortName>
    </alternativeName>
    <alternativeName>
        <fullName evidence="9">8-amino-7-ketopelargonate synthase</fullName>
    </alternativeName>
</protein>
<feature type="binding site" evidence="9">
    <location>
        <position position="212"/>
    </location>
    <ligand>
        <name>pyridoxal 5'-phosphate</name>
        <dbReference type="ChEBI" id="CHEBI:597326"/>
    </ligand>
</feature>
<feature type="binding site" evidence="9">
    <location>
        <position position="34"/>
    </location>
    <ligand>
        <name>substrate</name>
    </ligand>
</feature>
<dbReference type="CDD" id="cd06454">
    <property type="entry name" value="KBL_like"/>
    <property type="match status" value="1"/>
</dbReference>
<feature type="domain" description="Aminotransferase class I/classII large" evidence="11">
    <location>
        <begin position="46"/>
        <end position="385"/>
    </location>
</feature>
<dbReference type="STRING" id="1178482.AR456_11955"/>
<dbReference type="Gene3D" id="3.40.640.10">
    <property type="entry name" value="Type I PLP-dependent aspartate aminotransferase-like (Major domain)"/>
    <property type="match status" value="1"/>
</dbReference>
<dbReference type="HAMAP" id="MF_01693">
    <property type="entry name" value="BioF_aminotrans_2"/>
    <property type="match status" value="1"/>
</dbReference>
<dbReference type="InterPro" id="IPR015424">
    <property type="entry name" value="PyrdxlP-dep_Trfase"/>
</dbReference>
<evidence type="ECO:0000256" key="4">
    <source>
        <dbReference type="ARBA" id="ARBA00011738"/>
    </source>
</evidence>
<evidence type="ECO:0000256" key="8">
    <source>
        <dbReference type="ARBA" id="ARBA00047715"/>
    </source>
</evidence>
<dbReference type="InterPro" id="IPR001917">
    <property type="entry name" value="Aminotrans_II_pyridoxalP_BS"/>
</dbReference>
<dbReference type="Gene3D" id="3.90.1150.10">
    <property type="entry name" value="Aspartate Aminotransferase, domain 1"/>
    <property type="match status" value="1"/>
</dbReference>
<dbReference type="Pfam" id="PF00155">
    <property type="entry name" value="Aminotran_1_2"/>
    <property type="match status" value="1"/>
</dbReference>
<feature type="binding site" evidence="9">
    <location>
        <position position="357"/>
    </location>
    <ligand>
        <name>substrate</name>
    </ligand>
</feature>
<feature type="binding site" evidence="9">
    <location>
        <begin position="112"/>
        <end position="113"/>
    </location>
    <ligand>
        <name>pyridoxal 5'-phosphate</name>
        <dbReference type="ChEBI" id="CHEBI:597326"/>
    </ligand>
</feature>
<dbReference type="InterPro" id="IPR022834">
    <property type="entry name" value="AONS_Proteobacteria"/>
</dbReference>
<keyword evidence="13" id="KW-1185">Reference proteome</keyword>
<evidence type="ECO:0000256" key="5">
    <source>
        <dbReference type="ARBA" id="ARBA00022679"/>
    </source>
</evidence>
<evidence type="ECO:0000259" key="11">
    <source>
        <dbReference type="Pfam" id="PF00155"/>
    </source>
</evidence>
<dbReference type="EC" id="2.3.1.47" evidence="9"/>
<dbReference type="eggNOG" id="COG0156">
    <property type="taxonomic scope" value="Bacteria"/>
</dbReference>
<dbReference type="GO" id="GO:0030170">
    <property type="term" value="F:pyridoxal phosphate binding"/>
    <property type="evidence" value="ECO:0007669"/>
    <property type="project" value="UniProtKB-UniRule"/>
</dbReference>
<evidence type="ECO:0000256" key="2">
    <source>
        <dbReference type="ARBA" id="ARBA00004746"/>
    </source>
</evidence>
<organism evidence="12 13">
    <name type="scientific">Halomonas huangheensis</name>
    <dbReference type="NCBI Taxonomy" id="1178482"/>
    <lineage>
        <taxon>Bacteria</taxon>
        <taxon>Pseudomonadati</taxon>
        <taxon>Pseudomonadota</taxon>
        <taxon>Gammaproteobacteria</taxon>
        <taxon>Oceanospirillales</taxon>
        <taxon>Halomonadaceae</taxon>
        <taxon>Halomonas</taxon>
    </lineage>
</organism>
<dbReference type="GO" id="GO:0008710">
    <property type="term" value="F:8-amino-7-oxononanoate synthase activity"/>
    <property type="evidence" value="ECO:0007669"/>
    <property type="project" value="UniProtKB-UniRule"/>
</dbReference>
<dbReference type="EMBL" id="AVBC01000011">
    <property type="protein sequence ID" value="ERL53163.1"/>
    <property type="molecule type" value="Genomic_DNA"/>
</dbReference>
<feature type="binding site" evidence="9">
    <location>
        <position position="184"/>
    </location>
    <ligand>
        <name>pyridoxal 5'-phosphate</name>
        <dbReference type="ChEBI" id="CHEBI:597326"/>
    </ligand>
</feature>
<accession>W1NCF1</accession>
<dbReference type="InterPro" id="IPR015422">
    <property type="entry name" value="PyrdxlP-dep_Trfase_small"/>
</dbReference>
<dbReference type="AlphaFoldDB" id="W1NCF1"/>
<keyword evidence="5 9" id="KW-0808">Transferase</keyword>
<keyword evidence="6 9" id="KW-0093">Biotin biosynthesis</keyword>
<feature type="binding site" evidence="9">
    <location>
        <position position="137"/>
    </location>
    <ligand>
        <name>substrate</name>
    </ligand>
</feature>
<dbReference type="UniPathway" id="UPA00078"/>
<evidence type="ECO:0000313" key="12">
    <source>
        <dbReference type="EMBL" id="ERL53163.1"/>
    </source>
</evidence>
<comment type="cofactor">
    <cofactor evidence="1 9 10">
        <name>pyridoxal 5'-phosphate</name>
        <dbReference type="ChEBI" id="CHEBI:597326"/>
    </cofactor>
</comment>
<dbReference type="PANTHER" id="PTHR13693">
    <property type="entry name" value="CLASS II AMINOTRANSFERASE/8-AMINO-7-OXONONANOATE SYNTHASE"/>
    <property type="match status" value="1"/>
</dbReference>
<comment type="function">
    <text evidence="9">Catalyzes the decarboxylative condensation of pimeloyl-[acyl-carrier protein] and L-alanine to produce 8-amino-7-oxononanoate (AON), [acyl-carrier protein], and carbon dioxide.</text>
</comment>
<dbReference type="GO" id="GO:0009102">
    <property type="term" value="P:biotin biosynthetic process"/>
    <property type="evidence" value="ECO:0007669"/>
    <property type="project" value="UniProtKB-UniRule"/>
</dbReference>
<name>W1NCF1_9GAMM</name>
<reference evidence="12 13" key="1">
    <citation type="submission" date="2013-08" db="EMBL/GenBank/DDBJ databases">
        <title>draft genome of Halomonas huanghegensis, strain BJGMM-B45T.</title>
        <authorList>
            <person name="Miao C."/>
            <person name="Wan Y."/>
            <person name="Jin W."/>
        </authorList>
    </citation>
    <scope>NUCLEOTIDE SEQUENCE [LARGE SCALE GENOMIC DNA]</scope>
    <source>
        <strain evidence="12 13">BJGMM-B45</strain>
    </source>
</reference>
<comment type="caution">
    <text evidence="12">The sequence shown here is derived from an EMBL/GenBank/DDBJ whole genome shotgun (WGS) entry which is preliminary data.</text>
</comment>
<evidence type="ECO:0000256" key="9">
    <source>
        <dbReference type="HAMAP-Rule" id="MF_01693"/>
    </source>
</evidence>
<evidence type="ECO:0000256" key="1">
    <source>
        <dbReference type="ARBA" id="ARBA00001933"/>
    </source>
</evidence>
<comment type="similarity">
    <text evidence="3 9">Belongs to the class-II pyridoxal-phosphate-dependent aminotransferase family. BioF subfamily.</text>
</comment>
<proteinExistence type="inferred from homology"/>
<dbReference type="PANTHER" id="PTHR13693:SF100">
    <property type="entry name" value="8-AMINO-7-OXONONANOATE SYNTHASE"/>
    <property type="match status" value="1"/>
</dbReference>
<gene>
    <name evidence="9" type="primary">bioF</name>
    <name evidence="12" type="ORF">BJB45_17970</name>
</gene>
<dbReference type="RefSeq" id="WP_021817145.1">
    <property type="nucleotide sequence ID" value="NZ_AVBC01000011.1"/>
</dbReference>
<feature type="binding site" evidence="9">
    <location>
        <position position="240"/>
    </location>
    <ligand>
        <name>pyridoxal 5'-phosphate</name>
        <dbReference type="ChEBI" id="CHEBI:597326"/>
    </ligand>
</feature>
<keyword evidence="7 9" id="KW-0663">Pyridoxal phosphate</keyword>
<dbReference type="InterPro" id="IPR004839">
    <property type="entry name" value="Aminotransferase_I/II_large"/>
</dbReference>
<comment type="pathway">
    <text evidence="2 9">Cofactor biosynthesis; biotin biosynthesis.</text>
</comment>
<evidence type="ECO:0000256" key="3">
    <source>
        <dbReference type="ARBA" id="ARBA00010008"/>
    </source>
</evidence>
<dbReference type="PATRIC" id="fig|1178482.3.peg.197"/>
<dbReference type="InterPro" id="IPR004723">
    <property type="entry name" value="AONS_Archaea/Proteobacteria"/>
</dbReference>
<dbReference type="SUPFAM" id="SSF53383">
    <property type="entry name" value="PLP-dependent transferases"/>
    <property type="match status" value="1"/>
</dbReference>
<dbReference type="InterPro" id="IPR015421">
    <property type="entry name" value="PyrdxlP-dep_Trfase_major"/>
</dbReference>
<dbReference type="PROSITE" id="PS00599">
    <property type="entry name" value="AA_TRANSFER_CLASS_2"/>
    <property type="match status" value="1"/>
</dbReference>
<evidence type="ECO:0000256" key="7">
    <source>
        <dbReference type="ARBA" id="ARBA00022898"/>
    </source>
</evidence>
<evidence type="ECO:0000313" key="13">
    <source>
        <dbReference type="Proteomes" id="UP000019113"/>
    </source>
</evidence>